<keyword evidence="1" id="KW-0812">Transmembrane</keyword>
<evidence type="ECO:0000259" key="2">
    <source>
        <dbReference type="Pfam" id="PF18920"/>
    </source>
</evidence>
<accession>A0A2T6K1D3</accession>
<dbReference type="Proteomes" id="UP000244523">
    <property type="component" value="Unassembled WGS sequence"/>
</dbReference>
<dbReference type="Pfam" id="PF18920">
    <property type="entry name" value="DUF5671"/>
    <property type="match status" value="1"/>
</dbReference>
<proteinExistence type="predicted"/>
<dbReference type="AlphaFoldDB" id="A0A2T6K1D3"/>
<keyword evidence="1" id="KW-1133">Transmembrane helix</keyword>
<feature type="transmembrane region" description="Helical" evidence="1">
    <location>
        <begin position="66"/>
        <end position="91"/>
    </location>
</feature>
<gene>
    <name evidence="3" type="ORF">C8N45_1335</name>
</gene>
<keyword evidence="1" id="KW-0472">Membrane</keyword>
<dbReference type="RefSeq" id="WP_108389297.1">
    <property type="nucleotide sequence ID" value="NZ_QBUD01000033.1"/>
</dbReference>
<evidence type="ECO:0000313" key="4">
    <source>
        <dbReference type="Proteomes" id="UP000244523"/>
    </source>
</evidence>
<feature type="transmembrane region" description="Helical" evidence="1">
    <location>
        <begin position="111"/>
        <end position="130"/>
    </location>
</feature>
<dbReference type="OrthoDB" id="529444at2"/>
<evidence type="ECO:0000313" key="3">
    <source>
        <dbReference type="EMBL" id="PUB08449.1"/>
    </source>
</evidence>
<sequence length="213" mass="24403">MQAKDPVGQFVHDALVADRSREEIRAALEQAGWFRDEIEDAIGQYATIDFKPPIPVPRPQPTARDVFIYAVLFTALTYTAIYLITLVHAILDLRMPDPADAPYIEFRATERMRWAIATLLVAAPVYLWMSRYVHQRVEKNARARRSPVRKYLTYIALFVSSMTFLGDATYLIYEFLQGTATLRFVLKAATVGIVTLGIFVFYLRDVEYLKGEK</sequence>
<organism evidence="3 4">
    <name type="scientific">Yoonia sediminilitoris</name>
    <dbReference type="NCBI Taxonomy" id="1286148"/>
    <lineage>
        <taxon>Bacteria</taxon>
        <taxon>Pseudomonadati</taxon>
        <taxon>Pseudomonadota</taxon>
        <taxon>Alphaproteobacteria</taxon>
        <taxon>Rhodobacterales</taxon>
        <taxon>Paracoccaceae</taxon>
        <taxon>Yoonia</taxon>
    </lineage>
</organism>
<evidence type="ECO:0000256" key="1">
    <source>
        <dbReference type="SAM" id="Phobius"/>
    </source>
</evidence>
<protein>
    <recommendedName>
        <fullName evidence="2">DUF5671 domain-containing protein</fullName>
    </recommendedName>
</protein>
<name>A0A2T6K1D3_9RHOB</name>
<dbReference type="EMBL" id="QBUD01000033">
    <property type="protein sequence ID" value="PUB08449.1"/>
    <property type="molecule type" value="Genomic_DNA"/>
</dbReference>
<keyword evidence="4" id="KW-1185">Reference proteome</keyword>
<feature type="domain" description="DUF5671" evidence="2">
    <location>
        <begin position="65"/>
        <end position="195"/>
    </location>
</feature>
<feature type="transmembrane region" description="Helical" evidence="1">
    <location>
        <begin position="184"/>
        <end position="203"/>
    </location>
</feature>
<dbReference type="InterPro" id="IPR043728">
    <property type="entry name" value="DUF5671"/>
</dbReference>
<reference evidence="3 4" key="1">
    <citation type="submission" date="2018-04" db="EMBL/GenBank/DDBJ databases">
        <title>Genomic Encyclopedia of Archaeal and Bacterial Type Strains, Phase II (KMG-II): from individual species to whole genera.</title>
        <authorList>
            <person name="Goeker M."/>
        </authorList>
    </citation>
    <scope>NUCLEOTIDE SEQUENCE [LARGE SCALE GENOMIC DNA]</scope>
    <source>
        <strain evidence="3 4">DSM 29955</strain>
    </source>
</reference>
<comment type="caution">
    <text evidence="3">The sequence shown here is derived from an EMBL/GenBank/DDBJ whole genome shotgun (WGS) entry which is preliminary data.</text>
</comment>
<feature type="transmembrane region" description="Helical" evidence="1">
    <location>
        <begin position="151"/>
        <end position="172"/>
    </location>
</feature>